<evidence type="ECO:0000313" key="1">
    <source>
        <dbReference type="EMBL" id="CPR22119.1"/>
    </source>
</evidence>
<dbReference type="EMBL" id="LN829119">
    <property type="protein sequence ID" value="CPR22119.1"/>
    <property type="molecule type" value="Genomic_DNA"/>
</dbReference>
<dbReference type="AlphaFoldDB" id="A0A0D6JJF8"/>
<organism evidence="1 2">
    <name type="scientific">Candidatus Filomicrobium marinum</name>
    <dbReference type="NCBI Taxonomy" id="1608628"/>
    <lineage>
        <taxon>Bacteria</taxon>
        <taxon>Pseudomonadati</taxon>
        <taxon>Pseudomonadota</taxon>
        <taxon>Alphaproteobacteria</taxon>
        <taxon>Hyphomicrobiales</taxon>
        <taxon>Hyphomicrobiaceae</taxon>
        <taxon>Filomicrobium</taxon>
    </lineage>
</organism>
<dbReference type="KEGG" id="fil:BN1229_v1_2363"/>
<gene>
    <name evidence="1" type="ORF">YBN1229_v1_3552</name>
</gene>
<name>A0A0D6JJF8_9HYPH</name>
<dbReference type="RefSeq" id="WP_046478308.1">
    <property type="nucleotide sequence ID" value="NZ_LN829118.1"/>
</dbReference>
<dbReference type="OrthoDB" id="5291250at2"/>
<dbReference type="InterPro" id="IPR010148">
    <property type="entry name" value="CRISPR-assoc_prot_CT1975"/>
</dbReference>
<keyword evidence="2" id="KW-1185">Reference proteome</keyword>
<dbReference type="NCBIfam" id="TIGR01869">
    <property type="entry name" value="casC_Cse4"/>
    <property type="match status" value="1"/>
</dbReference>
<dbReference type="KEGG" id="fiy:BN1229_v1_3552"/>
<reference evidence="2" key="1">
    <citation type="submission" date="2015-02" db="EMBL/GenBank/DDBJ databases">
        <authorList>
            <person name="Chooi Y.-H."/>
        </authorList>
    </citation>
    <scope>NUCLEOTIDE SEQUENCE [LARGE SCALE GENOMIC DNA]</scope>
    <source>
        <strain evidence="2">strain Y</strain>
    </source>
</reference>
<evidence type="ECO:0000313" key="2">
    <source>
        <dbReference type="Proteomes" id="UP000033187"/>
    </source>
</evidence>
<proteinExistence type="predicted"/>
<protein>
    <recommendedName>
        <fullName evidence="3">CRISPR-associated protein Cse4</fullName>
    </recommendedName>
</protein>
<dbReference type="Proteomes" id="UP000033187">
    <property type="component" value="Chromosome 1"/>
</dbReference>
<accession>A0A0D6JJF8</accession>
<dbReference type="Pfam" id="PF09344">
    <property type="entry name" value="Cas_CT1975"/>
    <property type="match status" value="1"/>
</dbReference>
<sequence length="405" mass="44251">MTTSRFLQIHTLHSYSAALLNLDDSGLAKRIKYGGAMRTRVSSQCLKRHWRLADDPHALLKIAGAEDAFRSRELVTLKVLEPLSASYKPLTLAVLNDTFQKHVYGDKGTDKKSRQTLLLGAPELRWLAKEADSLAPQIEAALSAPNSDATDKKAVAQALKDADGILKPWVSDKKNNLSTLREQNALNAGLPAALFGRMVTSDPAANIEAPIHVAHAFTVHEEETESDYFTAVDDLKRDEDDSGADTIQETELMSGLFYGYAVVDVPGLVSNLTGCERPEWTSADRTMAAEVVHNLIYLIAEVSPGAKLGSTAPYGRAEMVLVEAGDRQPRSLSAAFRTPVRADLYAALKASAEHLATMDRLYETGEARRTLHPMNEDVFRSAPRGSLREIAEWAKAAVLNGEATR</sequence>
<evidence type="ECO:0008006" key="3">
    <source>
        <dbReference type="Google" id="ProtNLM"/>
    </source>
</evidence>